<dbReference type="EMBL" id="FTLG01000187">
    <property type="protein sequence ID" value="SIP73664.1"/>
    <property type="molecule type" value="Genomic_DNA"/>
</dbReference>
<keyword evidence="6" id="KW-1185">Reference proteome</keyword>
<reference evidence="3 6" key="3">
    <citation type="journal article" date="2017" name="Nat. Microbiol.">
        <title>Natural product diversity associated with the nematode symbionts Photorhabdus and Xenorhabdus.</title>
        <authorList>
            <person name="Tobias N.J."/>
            <person name="Wolff H."/>
            <person name="Djahanschiri B."/>
            <person name="Grundmann F."/>
            <person name="Kronenwerth M."/>
            <person name="Shi Y.M."/>
            <person name="Simonyi S."/>
            <person name="Grun P."/>
            <person name="Shapiro-Ilan D."/>
            <person name="Pidot S.J."/>
            <person name="Stinear T.P."/>
            <person name="Ebersberger I."/>
            <person name="Bode H.B."/>
        </authorList>
    </citation>
    <scope>NUCLEOTIDE SEQUENCE [LARGE SCALE GENOMIC DNA]</scope>
    <source>
        <strain evidence="3 6">DSM 16336</strain>
    </source>
</reference>
<dbReference type="Proteomes" id="UP000196435">
    <property type="component" value="Unassembled WGS sequence"/>
</dbReference>
<dbReference type="OrthoDB" id="8993739at2"/>
<dbReference type="Gene3D" id="3.50.50.60">
    <property type="entry name" value="FAD/NAD(P)-binding domain"/>
    <property type="match status" value="1"/>
</dbReference>
<dbReference type="InterPro" id="IPR036188">
    <property type="entry name" value="FAD/NAD-bd_sf"/>
</dbReference>
<evidence type="ECO:0000256" key="1">
    <source>
        <dbReference type="ARBA" id="ARBA00023002"/>
    </source>
</evidence>
<accession>A0A1N6MY04</accession>
<reference evidence="4" key="1">
    <citation type="submission" date="2016-12" db="EMBL/GenBank/DDBJ databases">
        <authorList>
            <person name="Song W.-J."/>
            <person name="Kurnit D.M."/>
        </authorList>
    </citation>
    <scope>NUCLEOTIDE SEQUENCE [LARGE SCALE GENOMIC DNA]</scope>
    <source>
        <strain evidence="4">HGB1681</strain>
    </source>
</reference>
<dbReference type="AlphaFoldDB" id="A0A1N6MY04"/>
<dbReference type="Proteomes" id="UP000224871">
    <property type="component" value="Unassembled WGS sequence"/>
</dbReference>
<feature type="domain" description="FAD dependent oxidoreductase" evidence="2">
    <location>
        <begin position="6"/>
        <end position="81"/>
    </location>
</feature>
<evidence type="ECO:0000313" key="5">
    <source>
        <dbReference type="Proteomes" id="UP000196435"/>
    </source>
</evidence>
<sequence>MMKNNKIVIVGAGFVGTTLAWYLSHHYLPNHDKREIILIDKGFSGNGVTKQSFAWLNVSGGKPDDYRKLRQQALAEWHNLDIMACQLWVKWLIIKGCIRSVCIRQSHLRH</sequence>
<protein>
    <submittedName>
        <fullName evidence="3">L-lactate dehydrogenase</fullName>
        <ecNumber evidence="3">1.1.1.27</ecNumber>
    </submittedName>
</protein>
<organism evidence="4 5">
    <name type="scientific">Xenorhabdus innexi</name>
    <dbReference type="NCBI Taxonomy" id="290109"/>
    <lineage>
        <taxon>Bacteria</taxon>
        <taxon>Pseudomonadati</taxon>
        <taxon>Pseudomonadota</taxon>
        <taxon>Gammaproteobacteria</taxon>
        <taxon>Enterobacterales</taxon>
        <taxon>Morganellaceae</taxon>
        <taxon>Xenorhabdus</taxon>
    </lineage>
</organism>
<dbReference type="EMBL" id="NIBU01000042">
    <property type="protein sequence ID" value="PHM31197.1"/>
    <property type="molecule type" value="Genomic_DNA"/>
</dbReference>
<dbReference type="RefSeq" id="WP_086953157.1">
    <property type="nucleotide sequence ID" value="NZ_CAWNQC010000240.1"/>
</dbReference>
<evidence type="ECO:0000313" key="4">
    <source>
        <dbReference type="EMBL" id="SIP73664.1"/>
    </source>
</evidence>
<keyword evidence="1 3" id="KW-0560">Oxidoreductase</keyword>
<gene>
    <name evidence="3" type="primary">ldh</name>
    <name evidence="3" type="ORF">Xinn_02975</name>
    <name evidence="4" type="ORF">XIS1_450018</name>
</gene>
<dbReference type="Pfam" id="PF01266">
    <property type="entry name" value="DAO"/>
    <property type="match status" value="1"/>
</dbReference>
<reference evidence="5" key="2">
    <citation type="submission" date="2016-12" db="EMBL/GenBank/DDBJ databases">
        <authorList>
            <person name="Gaudriault S."/>
        </authorList>
    </citation>
    <scope>NUCLEOTIDE SEQUENCE [LARGE SCALE GENOMIC DNA]</scope>
    <source>
        <strain evidence="5">HGB1681 (deposited as PTA-6826 in the American Type Culture Collection)</strain>
    </source>
</reference>
<dbReference type="SUPFAM" id="SSF51905">
    <property type="entry name" value="FAD/NAD(P)-binding domain"/>
    <property type="match status" value="1"/>
</dbReference>
<dbReference type="GO" id="GO:0004459">
    <property type="term" value="F:L-lactate dehydrogenase (NAD+) activity"/>
    <property type="evidence" value="ECO:0007669"/>
    <property type="project" value="UniProtKB-EC"/>
</dbReference>
<dbReference type="InterPro" id="IPR006076">
    <property type="entry name" value="FAD-dep_OxRdtase"/>
</dbReference>
<evidence type="ECO:0000259" key="2">
    <source>
        <dbReference type="Pfam" id="PF01266"/>
    </source>
</evidence>
<proteinExistence type="predicted"/>
<dbReference type="EC" id="1.1.1.27" evidence="3"/>
<evidence type="ECO:0000313" key="3">
    <source>
        <dbReference type="EMBL" id="PHM31197.1"/>
    </source>
</evidence>
<evidence type="ECO:0000313" key="6">
    <source>
        <dbReference type="Proteomes" id="UP000224871"/>
    </source>
</evidence>
<name>A0A1N6MY04_9GAMM</name>